<keyword evidence="2" id="KW-1185">Reference proteome</keyword>
<gene>
    <name evidence="1" type="ORF">PACLA_8A047540</name>
</gene>
<dbReference type="OrthoDB" id="10068564at2759"/>
<proteinExistence type="predicted"/>
<dbReference type="AlphaFoldDB" id="A0A7D9EK36"/>
<dbReference type="GO" id="GO:0003676">
    <property type="term" value="F:nucleic acid binding"/>
    <property type="evidence" value="ECO:0007669"/>
    <property type="project" value="InterPro"/>
</dbReference>
<reference evidence="1" key="1">
    <citation type="submission" date="2020-04" db="EMBL/GenBank/DDBJ databases">
        <authorList>
            <person name="Alioto T."/>
            <person name="Alioto T."/>
            <person name="Gomez Garrido J."/>
        </authorList>
    </citation>
    <scope>NUCLEOTIDE SEQUENCE</scope>
    <source>
        <strain evidence="1">A484AB</strain>
    </source>
</reference>
<dbReference type="Gene3D" id="3.30.420.10">
    <property type="entry name" value="Ribonuclease H-like superfamily/Ribonuclease H"/>
    <property type="match status" value="1"/>
</dbReference>
<dbReference type="InterPro" id="IPR036397">
    <property type="entry name" value="RNaseH_sf"/>
</dbReference>
<dbReference type="PANTHER" id="PTHR37984:SF11">
    <property type="entry name" value="INTEGRASE CATALYTIC DOMAIN-CONTAINING PROTEIN"/>
    <property type="match status" value="1"/>
</dbReference>
<evidence type="ECO:0000313" key="2">
    <source>
        <dbReference type="Proteomes" id="UP001152795"/>
    </source>
</evidence>
<accession>A0A7D9EK36</accession>
<comment type="caution">
    <text evidence="1">The sequence shown here is derived from an EMBL/GenBank/DDBJ whole genome shotgun (WGS) entry which is preliminary data.</text>
</comment>
<dbReference type="InterPro" id="IPR050951">
    <property type="entry name" value="Retrovirus_Pol_polyprotein"/>
</dbReference>
<dbReference type="EMBL" id="CACRXK020007279">
    <property type="protein sequence ID" value="CAB4011830.1"/>
    <property type="molecule type" value="Genomic_DNA"/>
</dbReference>
<organism evidence="1 2">
    <name type="scientific">Paramuricea clavata</name>
    <name type="common">Red gorgonian</name>
    <name type="synonym">Violescent sea-whip</name>
    <dbReference type="NCBI Taxonomy" id="317549"/>
    <lineage>
        <taxon>Eukaryota</taxon>
        <taxon>Metazoa</taxon>
        <taxon>Cnidaria</taxon>
        <taxon>Anthozoa</taxon>
        <taxon>Octocorallia</taxon>
        <taxon>Malacalcyonacea</taxon>
        <taxon>Plexauridae</taxon>
        <taxon>Paramuricea</taxon>
    </lineage>
</organism>
<sequence length="129" mass="15266">MGLHKAPFNSKTFSDYCEFMGIQHNNISHYPLHPQTNGLVDKQSSAYFFNSRKCWKQELFKFLRNYRVTPHTTTGKSPADLLFQTRLYRVRIPELSTSHSSDNKVRERDAEKKLQAKQYADRKSYVKCW</sequence>
<protein>
    <submittedName>
        <fullName evidence="1">Transposon Ty3-I Gag-Pol poly</fullName>
    </submittedName>
</protein>
<evidence type="ECO:0000313" key="1">
    <source>
        <dbReference type="EMBL" id="CAB4011830.1"/>
    </source>
</evidence>
<dbReference type="Proteomes" id="UP001152795">
    <property type="component" value="Unassembled WGS sequence"/>
</dbReference>
<dbReference type="InterPro" id="IPR012337">
    <property type="entry name" value="RNaseH-like_sf"/>
</dbReference>
<name>A0A7D9EK36_PARCT</name>
<dbReference type="SUPFAM" id="SSF53098">
    <property type="entry name" value="Ribonuclease H-like"/>
    <property type="match status" value="1"/>
</dbReference>
<dbReference type="PANTHER" id="PTHR37984">
    <property type="entry name" value="PROTEIN CBG26694"/>
    <property type="match status" value="1"/>
</dbReference>